<comment type="caution">
    <text evidence="1">The sequence shown here is derived from an EMBL/GenBank/DDBJ whole genome shotgun (WGS) entry which is preliminary data.</text>
</comment>
<dbReference type="EMBL" id="JAWDJW010001575">
    <property type="protein sequence ID" value="KAK3078841.1"/>
    <property type="molecule type" value="Genomic_DNA"/>
</dbReference>
<evidence type="ECO:0000313" key="1">
    <source>
        <dbReference type="EMBL" id="KAK3078841.1"/>
    </source>
</evidence>
<sequence length="105" mass="11849">MILTLDGGGIRGYSSLIILGQLMKEIADWENKLEEEEQPDPTQRRSFDADNLLPCHYFDFMYGTSTGGLIATMLGRLRMSVPHCQAVYREVGNELFGHKRSSIPL</sequence>
<proteinExistence type="predicted"/>
<accession>A0ACC3DQF7</accession>
<reference evidence="1" key="1">
    <citation type="submission" date="2024-09" db="EMBL/GenBank/DDBJ databases">
        <title>Black Yeasts Isolated from many extreme environments.</title>
        <authorList>
            <person name="Coleine C."/>
            <person name="Stajich J.E."/>
            <person name="Selbmann L."/>
        </authorList>
    </citation>
    <scope>NUCLEOTIDE SEQUENCE</scope>
    <source>
        <strain evidence="1">CCFEE 5737</strain>
    </source>
</reference>
<dbReference type="Proteomes" id="UP001186974">
    <property type="component" value="Unassembled WGS sequence"/>
</dbReference>
<feature type="non-terminal residue" evidence="1">
    <location>
        <position position="105"/>
    </location>
</feature>
<keyword evidence="2" id="KW-1185">Reference proteome</keyword>
<gene>
    <name evidence="1" type="ORF">LTS18_006495</name>
</gene>
<evidence type="ECO:0000313" key="2">
    <source>
        <dbReference type="Proteomes" id="UP001186974"/>
    </source>
</evidence>
<organism evidence="1 2">
    <name type="scientific">Coniosporium uncinatum</name>
    <dbReference type="NCBI Taxonomy" id="93489"/>
    <lineage>
        <taxon>Eukaryota</taxon>
        <taxon>Fungi</taxon>
        <taxon>Dikarya</taxon>
        <taxon>Ascomycota</taxon>
        <taxon>Pezizomycotina</taxon>
        <taxon>Dothideomycetes</taxon>
        <taxon>Dothideomycetes incertae sedis</taxon>
        <taxon>Coniosporium</taxon>
    </lineage>
</organism>
<protein>
    <submittedName>
        <fullName evidence="1">Uncharacterized protein</fullName>
    </submittedName>
</protein>
<name>A0ACC3DQF7_9PEZI</name>